<evidence type="ECO:0000313" key="2">
    <source>
        <dbReference type="Proteomes" id="UP000011991"/>
    </source>
</evidence>
<dbReference type="Proteomes" id="UP000011991">
    <property type="component" value="Unassembled WGS sequence"/>
</dbReference>
<sequence length="41" mass="4482">MTEALVAKLAKSFDPFFRGPDRANCVNAGSADAIENCPHWM</sequence>
<reference evidence="1 2" key="1">
    <citation type="journal article" date="2013" name="Mar. Genomics">
        <title>Expression of sulfatases in Rhodopirellula baltica and the diversity of sulfatases in the genus Rhodopirellula.</title>
        <authorList>
            <person name="Wegner C.E."/>
            <person name="Richter-Heitmann T."/>
            <person name="Klindworth A."/>
            <person name="Klockow C."/>
            <person name="Richter M."/>
            <person name="Achstetter T."/>
            <person name="Glockner F.O."/>
            <person name="Harder J."/>
        </authorList>
    </citation>
    <scope>NUCLEOTIDE SEQUENCE [LARGE SCALE GENOMIC DNA]</scope>
    <source>
        <strain evidence="1 2">SM1</strain>
    </source>
</reference>
<proteinExistence type="predicted"/>
<comment type="caution">
    <text evidence="1">The sequence shown here is derived from an EMBL/GenBank/DDBJ whole genome shotgun (WGS) entry which is preliminary data.</text>
</comment>
<dbReference type="PATRIC" id="fig|1265738.3.peg.3316"/>
<name>M5RKC8_9BACT</name>
<keyword evidence="2" id="KW-1185">Reference proteome</keyword>
<gene>
    <name evidence="1" type="ORF">RMSM_03324</name>
</gene>
<evidence type="ECO:0000313" key="1">
    <source>
        <dbReference type="EMBL" id="EMI19765.1"/>
    </source>
</evidence>
<organism evidence="1 2">
    <name type="scientific">Rhodopirellula maiorica SM1</name>
    <dbReference type="NCBI Taxonomy" id="1265738"/>
    <lineage>
        <taxon>Bacteria</taxon>
        <taxon>Pseudomonadati</taxon>
        <taxon>Planctomycetota</taxon>
        <taxon>Planctomycetia</taxon>
        <taxon>Pirellulales</taxon>
        <taxon>Pirellulaceae</taxon>
        <taxon>Novipirellula</taxon>
    </lineage>
</organism>
<protein>
    <submittedName>
        <fullName evidence="1">Uncharacterized protein</fullName>
    </submittedName>
</protein>
<dbReference type="AlphaFoldDB" id="M5RKC8"/>
<dbReference type="EMBL" id="ANOG01000485">
    <property type="protein sequence ID" value="EMI19765.1"/>
    <property type="molecule type" value="Genomic_DNA"/>
</dbReference>
<accession>M5RKC8</accession>